<keyword evidence="1" id="KW-0812">Transmembrane</keyword>
<gene>
    <name evidence="2" type="ORF">H0486_09145</name>
</gene>
<comment type="caution">
    <text evidence="2">The sequence shown here is derived from an EMBL/GenBank/DDBJ whole genome shotgun (WGS) entry which is preliminary data.</text>
</comment>
<feature type="transmembrane region" description="Helical" evidence="1">
    <location>
        <begin position="47"/>
        <end position="66"/>
    </location>
</feature>
<proteinExistence type="predicted"/>
<evidence type="ECO:0000313" key="3">
    <source>
        <dbReference type="Proteomes" id="UP000574276"/>
    </source>
</evidence>
<keyword evidence="3" id="KW-1185">Reference proteome</keyword>
<keyword evidence="1" id="KW-0472">Membrane</keyword>
<protein>
    <submittedName>
        <fullName evidence="2">Uncharacterized protein</fullName>
    </submittedName>
</protein>
<evidence type="ECO:0000256" key="1">
    <source>
        <dbReference type="SAM" id="Phobius"/>
    </source>
</evidence>
<keyword evidence="1" id="KW-1133">Transmembrane helix</keyword>
<accession>A0A839JZD7</accession>
<sequence>MKRLIRSNHIRKFKVLLGGLLYALISIVALILCLSEMTKYSSPQPEILLPFGVAMISMILGIHSMFGKGQLQKEHL</sequence>
<name>A0A839JZD7_9FIRM</name>
<reference evidence="2 3" key="1">
    <citation type="submission" date="2020-07" db="EMBL/GenBank/DDBJ databases">
        <title>Characterization and genome sequencing of isolate MD1, a novel member within the family Lachnospiraceae.</title>
        <authorList>
            <person name="Rettenmaier R."/>
            <person name="Di Bello L."/>
            <person name="Zinser C."/>
            <person name="Scheitz K."/>
            <person name="Liebl W."/>
            <person name="Zverlov V."/>
        </authorList>
    </citation>
    <scope>NUCLEOTIDE SEQUENCE [LARGE SCALE GENOMIC DNA]</scope>
    <source>
        <strain evidence="2 3">MD1</strain>
    </source>
</reference>
<dbReference type="AlphaFoldDB" id="A0A839JZD7"/>
<dbReference type="RefSeq" id="WP_228352727.1">
    <property type="nucleotide sequence ID" value="NZ_JACEGA010000001.1"/>
</dbReference>
<feature type="transmembrane region" description="Helical" evidence="1">
    <location>
        <begin position="12"/>
        <end position="35"/>
    </location>
</feature>
<dbReference type="EMBL" id="JACEGA010000001">
    <property type="protein sequence ID" value="MBB2183043.1"/>
    <property type="molecule type" value="Genomic_DNA"/>
</dbReference>
<evidence type="ECO:0000313" key="2">
    <source>
        <dbReference type="EMBL" id="MBB2183043.1"/>
    </source>
</evidence>
<dbReference type="Proteomes" id="UP000574276">
    <property type="component" value="Unassembled WGS sequence"/>
</dbReference>
<organism evidence="2 3">
    <name type="scientific">Variimorphobacter saccharofermentans</name>
    <dbReference type="NCBI Taxonomy" id="2755051"/>
    <lineage>
        <taxon>Bacteria</taxon>
        <taxon>Bacillati</taxon>
        <taxon>Bacillota</taxon>
        <taxon>Clostridia</taxon>
        <taxon>Lachnospirales</taxon>
        <taxon>Lachnospiraceae</taxon>
        <taxon>Variimorphobacter</taxon>
    </lineage>
</organism>